<keyword evidence="6" id="KW-1185">Reference proteome</keyword>
<proteinExistence type="inferred from homology"/>
<dbReference type="PROSITE" id="PS00775">
    <property type="entry name" value="GLYCOSYL_HYDROL_F3"/>
    <property type="match status" value="1"/>
</dbReference>
<dbReference type="SUPFAM" id="SSF52279">
    <property type="entry name" value="Beta-D-glucan exohydrolase, C-terminal domain"/>
    <property type="match status" value="1"/>
</dbReference>
<gene>
    <name evidence="5" type="ORF">M2350_000286</name>
</gene>
<dbReference type="PANTHER" id="PTHR30620:SF123">
    <property type="entry name" value="BETA-XYLOSIDASE"/>
    <property type="match status" value="1"/>
</dbReference>
<dbReference type="SMART" id="SM01217">
    <property type="entry name" value="Fn3_like"/>
    <property type="match status" value="1"/>
</dbReference>
<dbReference type="InterPro" id="IPR002772">
    <property type="entry name" value="Glyco_hydro_3_C"/>
</dbReference>
<feature type="domain" description="Fibronectin type III-like" evidence="4">
    <location>
        <begin position="645"/>
        <end position="714"/>
    </location>
</feature>
<dbReference type="Gene3D" id="3.40.50.1700">
    <property type="entry name" value="Glycoside hydrolase family 3 C-terminal domain"/>
    <property type="match status" value="1"/>
</dbReference>
<organism evidence="5 6">
    <name type="scientific">Candidatus Fervidibacter sacchari</name>
    <dbReference type="NCBI Taxonomy" id="1448929"/>
    <lineage>
        <taxon>Bacteria</taxon>
        <taxon>Candidatus Fervidibacterota</taxon>
        <taxon>Candidatus Fervidibacter</taxon>
    </lineage>
</organism>
<dbReference type="PANTHER" id="PTHR30620">
    <property type="entry name" value="PERIPLASMIC BETA-GLUCOSIDASE-RELATED"/>
    <property type="match status" value="1"/>
</dbReference>
<dbReference type="InterPro" id="IPR019800">
    <property type="entry name" value="Glyco_hydro_3_AS"/>
</dbReference>
<sequence>MAVCVRELLEKMTLEEKVAQLESIPVGKLLTEGKFDIEKARELLKHGIGQITRVAGWSNLPPKEAAQLANEIQRFLVEETRLGIPAIVHEECLSGLMARGATTFPQAINLASTFDPDLVKEMTTAIRKEMRAVGAHQGLSPVLDVLRDPRWGRTEETLGEDHYLVACMAVAYISGLQGDDLKQGVIATAKHFAAHGWPEGGRNCAPVHLGPREFREIFLFPFEAAVRVAKVQSIMNAYHDLDGIPCAAYRELLTDILRGEWGFDGIVVSDYGAVHMLFNVHHVAKDEKDAACQALYAGIDIELPDIQCYNRLVDAVREGLISEALIDEAVRRVLIVKDRLGLFDNPFVDPDVAPSLFDCPEHRQLARLVAQKSIVLLKNEGNLLPLRKDLSSIAVIGPNANDPRNMLGDYAYMAHLNLSEPPIPIVTVLEGIKAKVSPNTKVLYAKGCEVFGGTTEGIPEAVEVAKQAEVVVLVVGDRSGLFGTGTVGEGCDRTDLSLPGHQEELVRAIVETGKPVVLVLINGRPVTLGDLVDKIPAIVEAWFPGEEGGNAVADVLFGDVNPGGKLPVTFPRAVGQIPLHYNRAQISHRDYMFMPAKPQFPFGHGLSYTQFEYSDLTISPEKISPAGTVAISVTVKNVGEREGDEVVQLYVRDVVASRVRPVKELKGFKRITLKPGEAKRVTFYLSADQLAFYDRAMRFVVEPGTIEVMVGSSSEDIRLKGSFEIVGDVREVPGERVMFTKVEVT</sequence>
<evidence type="ECO:0000259" key="4">
    <source>
        <dbReference type="SMART" id="SM01217"/>
    </source>
</evidence>
<dbReference type="RefSeq" id="WP_259092593.1">
    <property type="nucleotide sequence ID" value="NZ_CP130454.1"/>
</dbReference>
<dbReference type="Gene3D" id="2.60.40.10">
    <property type="entry name" value="Immunoglobulins"/>
    <property type="match status" value="1"/>
</dbReference>
<dbReference type="InterPro" id="IPR036881">
    <property type="entry name" value="Glyco_hydro_3_C_sf"/>
</dbReference>
<dbReference type="Pfam" id="PF14310">
    <property type="entry name" value="Fn3-like"/>
    <property type="match status" value="1"/>
</dbReference>
<protein>
    <submittedName>
        <fullName evidence="5">Beta-glucosidase</fullName>
        <ecNumber evidence="5">3.2.1.21</ecNumber>
    </submittedName>
</protein>
<comment type="similarity">
    <text evidence="1 3">Belongs to the glycosyl hydrolase 3 family.</text>
</comment>
<evidence type="ECO:0000256" key="2">
    <source>
        <dbReference type="ARBA" id="ARBA00022801"/>
    </source>
</evidence>
<dbReference type="PRINTS" id="PR00133">
    <property type="entry name" value="GLHYDRLASE3"/>
</dbReference>
<dbReference type="EMBL" id="JANUCP010000001">
    <property type="protein sequence ID" value="MCS3917889.1"/>
    <property type="molecule type" value="Genomic_DNA"/>
</dbReference>
<dbReference type="EC" id="3.2.1.21" evidence="5"/>
<evidence type="ECO:0000313" key="6">
    <source>
        <dbReference type="Proteomes" id="UP001204798"/>
    </source>
</evidence>
<dbReference type="Gene3D" id="3.20.20.300">
    <property type="entry name" value="Glycoside hydrolase, family 3, N-terminal domain"/>
    <property type="match status" value="1"/>
</dbReference>
<dbReference type="InterPro" id="IPR051915">
    <property type="entry name" value="Cellulose_Degrad_GH3"/>
</dbReference>
<dbReference type="SUPFAM" id="SSF51445">
    <property type="entry name" value="(Trans)glycosidases"/>
    <property type="match status" value="1"/>
</dbReference>
<name>A0ABT2EJM3_9BACT</name>
<dbReference type="InterPro" id="IPR013783">
    <property type="entry name" value="Ig-like_fold"/>
</dbReference>
<dbReference type="Proteomes" id="UP001204798">
    <property type="component" value="Unassembled WGS sequence"/>
</dbReference>
<keyword evidence="2 3" id="KW-0378">Hydrolase</keyword>
<dbReference type="InterPro" id="IPR036962">
    <property type="entry name" value="Glyco_hydro_3_N_sf"/>
</dbReference>
<dbReference type="Pfam" id="PF00933">
    <property type="entry name" value="Glyco_hydro_3"/>
    <property type="match status" value="1"/>
</dbReference>
<evidence type="ECO:0000256" key="3">
    <source>
        <dbReference type="RuleBase" id="RU361161"/>
    </source>
</evidence>
<reference evidence="5 6" key="1">
    <citation type="submission" date="2022-08" db="EMBL/GenBank/DDBJ databases">
        <title>Bacterial and archaeal communities from various locations to study Microbial Dark Matter (Phase II).</title>
        <authorList>
            <person name="Stepanauskas R."/>
        </authorList>
    </citation>
    <scope>NUCLEOTIDE SEQUENCE [LARGE SCALE GENOMIC DNA]</scope>
    <source>
        <strain evidence="5 6">PD1</strain>
    </source>
</reference>
<evidence type="ECO:0000256" key="1">
    <source>
        <dbReference type="ARBA" id="ARBA00005336"/>
    </source>
</evidence>
<keyword evidence="3 5" id="KW-0326">Glycosidase</keyword>
<accession>A0ABT2EJM3</accession>
<comment type="caution">
    <text evidence="5">The sequence shown here is derived from an EMBL/GenBank/DDBJ whole genome shotgun (WGS) entry which is preliminary data.</text>
</comment>
<dbReference type="InterPro" id="IPR017853">
    <property type="entry name" value="GH"/>
</dbReference>
<dbReference type="Pfam" id="PF01915">
    <property type="entry name" value="Glyco_hydro_3_C"/>
    <property type="match status" value="1"/>
</dbReference>
<dbReference type="GO" id="GO:0008422">
    <property type="term" value="F:beta-glucosidase activity"/>
    <property type="evidence" value="ECO:0007669"/>
    <property type="project" value="UniProtKB-EC"/>
</dbReference>
<dbReference type="InterPro" id="IPR001764">
    <property type="entry name" value="Glyco_hydro_3_N"/>
</dbReference>
<evidence type="ECO:0000313" key="5">
    <source>
        <dbReference type="EMBL" id="MCS3917889.1"/>
    </source>
</evidence>
<dbReference type="InterPro" id="IPR026891">
    <property type="entry name" value="Fn3-like"/>
</dbReference>